<reference evidence="1" key="1">
    <citation type="submission" date="2023-10" db="EMBL/GenBank/DDBJ databases">
        <title>Genome assembly of Pristionchus species.</title>
        <authorList>
            <person name="Yoshida K."/>
            <person name="Sommer R.J."/>
        </authorList>
    </citation>
    <scope>NUCLEOTIDE SEQUENCE</scope>
    <source>
        <strain evidence="1">RS5133</strain>
    </source>
</reference>
<feature type="non-terminal residue" evidence="1">
    <location>
        <position position="74"/>
    </location>
</feature>
<dbReference type="AlphaFoldDB" id="A0AAV5WF31"/>
<feature type="non-terminal residue" evidence="1">
    <location>
        <position position="1"/>
    </location>
</feature>
<protein>
    <submittedName>
        <fullName evidence="1">Uncharacterized protein</fullName>
    </submittedName>
</protein>
<name>A0AAV5WF31_9BILA</name>
<evidence type="ECO:0000313" key="2">
    <source>
        <dbReference type="Proteomes" id="UP001432322"/>
    </source>
</evidence>
<sequence>NLCAMFFIICASFEEIVVKQLTKLAVNVASPLHFQLSSTFPRYPFSGYGIASKVFNCDNVAIIICLHCRICAGN</sequence>
<accession>A0AAV5WF31</accession>
<evidence type="ECO:0000313" key="1">
    <source>
        <dbReference type="EMBL" id="GMT30871.1"/>
    </source>
</evidence>
<gene>
    <name evidence="1" type="ORF">PFISCL1PPCAC_22168</name>
</gene>
<keyword evidence="2" id="KW-1185">Reference proteome</keyword>
<dbReference type="Proteomes" id="UP001432322">
    <property type="component" value="Unassembled WGS sequence"/>
</dbReference>
<organism evidence="1 2">
    <name type="scientific">Pristionchus fissidentatus</name>
    <dbReference type="NCBI Taxonomy" id="1538716"/>
    <lineage>
        <taxon>Eukaryota</taxon>
        <taxon>Metazoa</taxon>
        <taxon>Ecdysozoa</taxon>
        <taxon>Nematoda</taxon>
        <taxon>Chromadorea</taxon>
        <taxon>Rhabditida</taxon>
        <taxon>Rhabditina</taxon>
        <taxon>Diplogasteromorpha</taxon>
        <taxon>Diplogasteroidea</taxon>
        <taxon>Neodiplogasteridae</taxon>
        <taxon>Pristionchus</taxon>
    </lineage>
</organism>
<comment type="caution">
    <text evidence="1">The sequence shown here is derived from an EMBL/GenBank/DDBJ whole genome shotgun (WGS) entry which is preliminary data.</text>
</comment>
<dbReference type="EMBL" id="BTSY01000005">
    <property type="protein sequence ID" value="GMT30871.1"/>
    <property type="molecule type" value="Genomic_DNA"/>
</dbReference>
<proteinExistence type="predicted"/>